<accession>A0A1D8GAN2</accession>
<reference evidence="8 9" key="1">
    <citation type="submission" date="2016-09" db="EMBL/GenBank/DDBJ databases">
        <title>Streptomyces rubrolavendulae MJM4426 Genome sequencing and assembly.</title>
        <authorList>
            <person name="Kim J.-G."/>
        </authorList>
    </citation>
    <scope>NUCLEOTIDE SEQUENCE [LARGE SCALE GENOMIC DNA]</scope>
    <source>
        <strain evidence="8 9">MJM4426</strain>
    </source>
</reference>
<dbReference type="OrthoDB" id="9812484at2"/>
<gene>
    <name evidence="8" type="primary">acnR_2</name>
    <name evidence="8" type="ORF">A4G23_05392</name>
</gene>
<evidence type="ECO:0000313" key="9">
    <source>
        <dbReference type="Proteomes" id="UP000095349"/>
    </source>
</evidence>
<feature type="compositionally biased region" description="Low complexity" evidence="6">
    <location>
        <begin position="172"/>
        <end position="196"/>
    </location>
</feature>
<evidence type="ECO:0000256" key="3">
    <source>
        <dbReference type="ARBA" id="ARBA00023125"/>
    </source>
</evidence>
<dbReference type="PRINTS" id="PR00455">
    <property type="entry name" value="HTHTETR"/>
</dbReference>
<organism evidence="8 9">
    <name type="scientific">Streptomyces rubrolavendulae</name>
    <dbReference type="NCBI Taxonomy" id="285473"/>
    <lineage>
        <taxon>Bacteria</taxon>
        <taxon>Bacillati</taxon>
        <taxon>Actinomycetota</taxon>
        <taxon>Actinomycetes</taxon>
        <taxon>Kitasatosporales</taxon>
        <taxon>Streptomycetaceae</taxon>
        <taxon>Streptomyces</taxon>
    </lineage>
</organism>
<dbReference type="AlphaFoldDB" id="A0A1D8GAN2"/>
<dbReference type="EMBL" id="CP017316">
    <property type="protein sequence ID" value="AOT62494.1"/>
    <property type="molecule type" value="Genomic_DNA"/>
</dbReference>
<dbReference type="GO" id="GO:0000976">
    <property type="term" value="F:transcription cis-regulatory region binding"/>
    <property type="evidence" value="ECO:0007669"/>
    <property type="project" value="TreeGrafter"/>
</dbReference>
<dbReference type="PANTHER" id="PTHR30055">
    <property type="entry name" value="HTH-TYPE TRANSCRIPTIONAL REGULATOR RUTR"/>
    <property type="match status" value="1"/>
</dbReference>
<evidence type="ECO:0000313" key="8">
    <source>
        <dbReference type="EMBL" id="AOT62494.1"/>
    </source>
</evidence>
<dbReference type="InterPro" id="IPR050109">
    <property type="entry name" value="HTH-type_TetR-like_transc_reg"/>
</dbReference>
<evidence type="ECO:0000256" key="5">
    <source>
        <dbReference type="PROSITE-ProRule" id="PRU00335"/>
    </source>
</evidence>
<keyword evidence="9" id="KW-1185">Reference proteome</keyword>
<keyword evidence="3 5" id="KW-0238">DNA-binding</keyword>
<dbReference type="SUPFAM" id="SSF46689">
    <property type="entry name" value="Homeodomain-like"/>
    <property type="match status" value="1"/>
</dbReference>
<dbReference type="STRING" id="285473.A4G23_05392"/>
<dbReference type="PANTHER" id="PTHR30055:SF175">
    <property type="entry name" value="HTH-TYPE TRANSCRIPTIONAL REPRESSOR KSTR2"/>
    <property type="match status" value="1"/>
</dbReference>
<evidence type="ECO:0000256" key="4">
    <source>
        <dbReference type="ARBA" id="ARBA00023163"/>
    </source>
</evidence>
<keyword evidence="1" id="KW-0678">Repressor</keyword>
<evidence type="ECO:0000256" key="2">
    <source>
        <dbReference type="ARBA" id="ARBA00023015"/>
    </source>
</evidence>
<dbReference type="Proteomes" id="UP000095349">
    <property type="component" value="Chromosome"/>
</dbReference>
<dbReference type="PATRIC" id="fig|285473.5.peg.5683"/>
<protein>
    <submittedName>
        <fullName evidence="8">HTH-type transcriptional repressor AcnR</fullName>
    </submittedName>
</protein>
<dbReference type="KEGG" id="srn:A4G23_05392"/>
<keyword evidence="2" id="KW-0805">Transcription regulation</keyword>
<dbReference type="InterPro" id="IPR001647">
    <property type="entry name" value="HTH_TetR"/>
</dbReference>
<feature type="domain" description="HTH tetR-type" evidence="7">
    <location>
        <begin position="11"/>
        <end position="71"/>
    </location>
</feature>
<dbReference type="RefSeq" id="WP_069979272.1">
    <property type="nucleotide sequence ID" value="NZ_CP017316.1"/>
</dbReference>
<evidence type="ECO:0000259" key="7">
    <source>
        <dbReference type="PROSITE" id="PS50977"/>
    </source>
</evidence>
<keyword evidence="4" id="KW-0804">Transcription</keyword>
<proteinExistence type="predicted"/>
<feature type="DNA-binding region" description="H-T-H motif" evidence="5">
    <location>
        <begin position="34"/>
        <end position="53"/>
    </location>
</feature>
<dbReference type="Pfam" id="PF00440">
    <property type="entry name" value="TetR_N"/>
    <property type="match status" value="1"/>
</dbReference>
<feature type="region of interest" description="Disordered" evidence="6">
    <location>
        <begin position="172"/>
        <end position="199"/>
    </location>
</feature>
<dbReference type="GO" id="GO:0003700">
    <property type="term" value="F:DNA-binding transcription factor activity"/>
    <property type="evidence" value="ECO:0007669"/>
    <property type="project" value="TreeGrafter"/>
</dbReference>
<dbReference type="PROSITE" id="PS50977">
    <property type="entry name" value="HTH_TETR_2"/>
    <property type="match status" value="1"/>
</dbReference>
<name>A0A1D8GAN2_9ACTN</name>
<dbReference type="InterPro" id="IPR009057">
    <property type="entry name" value="Homeodomain-like_sf"/>
</dbReference>
<sequence>MPLPRFHRLPAERRGLILEVARRSFAEHGAEGASYNRIIEAAGVSKTAAYHYFDGRDDLLATVLDGVLDRLLDALGPWHPARDGADFRARFAASSAVLAAHLRDHPDDLALADAAIGRAHGGAWLDWFDALVADGQRLGVIRTDVDRGLLVSATAAVIRAADTWALTRMTTGGASGAADTAGPAGPDAPDGPAETANLPEGEVFAQVWSLLSGLWGGAAPARREDSADAR</sequence>
<evidence type="ECO:0000256" key="1">
    <source>
        <dbReference type="ARBA" id="ARBA00022491"/>
    </source>
</evidence>
<evidence type="ECO:0000256" key="6">
    <source>
        <dbReference type="SAM" id="MobiDB-lite"/>
    </source>
</evidence>
<dbReference type="Gene3D" id="1.10.357.10">
    <property type="entry name" value="Tetracycline Repressor, domain 2"/>
    <property type="match status" value="1"/>
</dbReference>